<reference evidence="7 8" key="1">
    <citation type="submission" date="2018-05" db="EMBL/GenBank/DDBJ databases">
        <title>Draft genome sequence of Scytalidium lignicola DSM 105466, a ubiquitous saprotrophic fungus.</title>
        <authorList>
            <person name="Buettner E."/>
            <person name="Gebauer A.M."/>
            <person name="Hofrichter M."/>
            <person name="Liers C."/>
            <person name="Kellner H."/>
        </authorList>
    </citation>
    <scope>NUCLEOTIDE SEQUENCE [LARGE SCALE GENOMIC DNA]</scope>
    <source>
        <strain evidence="7 8">DSM 105466</strain>
    </source>
</reference>
<dbReference type="Pfam" id="PF01284">
    <property type="entry name" value="MARVEL"/>
    <property type="match status" value="1"/>
</dbReference>
<evidence type="ECO:0000256" key="4">
    <source>
        <dbReference type="ARBA" id="ARBA00023136"/>
    </source>
</evidence>
<proteinExistence type="predicted"/>
<evidence type="ECO:0000256" key="5">
    <source>
        <dbReference type="SAM" id="Phobius"/>
    </source>
</evidence>
<dbReference type="AlphaFoldDB" id="A0A3E2HRD6"/>
<dbReference type="InterPro" id="IPR052649">
    <property type="entry name" value="NCE102-like"/>
</dbReference>
<feature type="domain" description="MARVEL" evidence="6">
    <location>
        <begin position="4"/>
        <end position="161"/>
    </location>
</feature>
<accession>A0A3E2HRD6</accession>
<protein>
    <recommendedName>
        <fullName evidence="6">MARVEL domain-containing protein</fullName>
    </recommendedName>
</protein>
<feature type="transmembrane region" description="Helical" evidence="5">
    <location>
        <begin position="72"/>
        <end position="91"/>
    </location>
</feature>
<evidence type="ECO:0000256" key="2">
    <source>
        <dbReference type="ARBA" id="ARBA00022692"/>
    </source>
</evidence>
<keyword evidence="8" id="KW-1185">Reference proteome</keyword>
<dbReference type="GO" id="GO:0005886">
    <property type="term" value="C:plasma membrane"/>
    <property type="evidence" value="ECO:0007669"/>
    <property type="project" value="TreeGrafter"/>
</dbReference>
<dbReference type="STRING" id="5539.A0A3E2HRD6"/>
<dbReference type="PANTHER" id="PTHR28165">
    <property type="entry name" value="NON-CLASSICAL EXPORT PROTEIN 2-RELATED"/>
    <property type="match status" value="1"/>
</dbReference>
<dbReference type="InterPro" id="IPR008253">
    <property type="entry name" value="Marvel"/>
</dbReference>
<keyword evidence="4 5" id="KW-0472">Membrane</keyword>
<sequence length="169" mass="17859">MIVTLALRALQLIFSAVVLALSIVLIKNYGPGHAPSLFDYGAFCGGAAVLISLIGIVVAFMDSLQGVIQGALDVLAAFFLMAGGIAFAAIIKAGSCGDTSPFGYLDKKIFLPSNDKVFPGHSNKQFANELLADIKTRCRECQADTAFLWFAFACFVGTAVIGVMGRSRK</sequence>
<keyword evidence="3 5" id="KW-1133">Transmembrane helix</keyword>
<comment type="subcellular location">
    <subcellularLocation>
        <location evidence="1">Membrane</location>
        <topology evidence="1">Multi-pass membrane protein</topology>
    </subcellularLocation>
</comment>
<dbReference type="GO" id="GO:0070941">
    <property type="term" value="P:eisosome assembly"/>
    <property type="evidence" value="ECO:0007669"/>
    <property type="project" value="TreeGrafter"/>
</dbReference>
<organism evidence="7 8">
    <name type="scientific">Scytalidium lignicola</name>
    <name type="common">Hyphomycete</name>
    <dbReference type="NCBI Taxonomy" id="5539"/>
    <lineage>
        <taxon>Eukaryota</taxon>
        <taxon>Fungi</taxon>
        <taxon>Dikarya</taxon>
        <taxon>Ascomycota</taxon>
        <taxon>Pezizomycotina</taxon>
        <taxon>Leotiomycetes</taxon>
        <taxon>Leotiomycetes incertae sedis</taxon>
        <taxon>Scytalidium</taxon>
    </lineage>
</organism>
<dbReference type="GO" id="GO:0032126">
    <property type="term" value="C:eisosome"/>
    <property type="evidence" value="ECO:0007669"/>
    <property type="project" value="TreeGrafter"/>
</dbReference>
<dbReference type="OMA" id="AATWFDF"/>
<name>A0A3E2HRD6_SCYLI</name>
<dbReference type="OrthoDB" id="2017497at2759"/>
<keyword evidence="2 5" id="KW-0812">Transmembrane</keyword>
<feature type="non-terminal residue" evidence="7">
    <location>
        <position position="169"/>
    </location>
</feature>
<dbReference type="EMBL" id="NCSJ02000004">
    <property type="protein sequence ID" value="RFU35897.1"/>
    <property type="molecule type" value="Genomic_DNA"/>
</dbReference>
<feature type="transmembrane region" description="Helical" evidence="5">
    <location>
        <begin position="146"/>
        <end position="165"/>
    </location>
</feature>
<gene>
    <name evidence="7" type="ORF">B7463_g465</name>
</gene>
<evidence type="ECO:0000259" key="6">
    <source>
        <dbReference type="Pfam" id="PF01284"/>
    </source>
</evidence>
<evidence type="ECO:0000256" key="3">
    <source>
        <dbReference type="ARBA" id="ARBA00022989"/>
    </source>
</evidence>
<feature type="non-terminal residue" evidence="7">
    <location>
        <position position="1"/>
    </location>
</feature>
<evidence type="ECO:0000313" key="8">
    <source>
        <dbReference type="Proteomes" id="UP000258309"/>
    </source>
</evidence>
<comment type="caution">
    <text evidence="7">The sequence shown here is derived from an EMBL/GenBank/DDBJ whole genome shotgun (WGS) entry which is preliminary data.</text>
</comment>
<evidence type="ECO:0000313" key="7">
    <source>
        <dbReference type="EMBL" id="RFU35897.1"/>
    </source>
</evidence>
<feature type="transmembrane region" description="Helical" evidence="5">
    <location>
        <begin position="40"/>
        <end position="60"/>
    </location>
</feature>
<evidence type="ECO:0000256" key="1">
    <source>
        <dbReference type="ARBA" id="ARBA00004141"/>
    </source>
</evidence>
<dbReference type="GO" id="GO:0072659">
    <property type="term" value="P:protein localization to plasma membrane"/>
    <property type="evidence" value="ECO:0007669"/>
    <property type="project" value="TreeGrafter"/>
</dbReference>
<dbReference type="Proteomes" id="UP000258309">
    <property type="component" value="Unassembled WGS sequence"/>
</dbReference>
<dbReference type="PANTHER" id="PTHR28165:SF1">
    <property type="entry name" value="NON-CLASSICAL EXPORT PROTEIN 2-RELATED"/>
    <property type="match status" value="1"/>
</dbReference>